<dbReference type="Pfam" id="PF09986">
    <property type="entry name" value="DUF2225"/>
    <property type="match status" value="1"/>
</dbReference>
<keyword evidence="2" id="KW-1185">Reference proteome</keyword>
<dbReference type="EMBL" id="AEDD01000003">
    <property type="protein sequence ID" value="EFM11766.1"/>
    <property type="molecule type" value="Genomic_DNA"/>
</dbReference>
<dbReference type="STRING" id="717606.PaecuDRAFT_1372"/>
<protein>
    <recommendedName>
        <fullName evidence="3">DUF2225 domain-containing protein</fullName>
    </recommendedName>
</protein>
<dbReference type="Gene3D" id="1.25.40.10">
    <property type="entry name" value="Tetratricopeptide repeat domain"/>
    <property type="match status" value="1"/>
</dbReference>
<dbReference type="Proteomes" id="UP000005387">
    <property type="component" value="Unassembled WGS sequence"/>
</dbReference>
<gene>
    <name evidence="1" type="ORF">PaecuDRAFT_1372</name>
</gene>
<dbReference type="InterPro" id="IPR018708">
    <property type="entry name" value="DUF2225"/>
</dbReference>
<dbReference type="RefSeq" id="WP_006037385.1">
    <property type="nucleotide sequence ID" value="NZ_AEDD01000003.1"/>
</dbReference>
<dbReference type="eggNOG" id="COG1655">
    <property type="taxonomic scope" value="Bacteria"/>
</dbReference>
<dbReference type="InterPro" id="IPR011990">
    <property type="entry name" value="TPR-like_helical_dom_sf"/>
</dbReference>
<dbReference type="AlphaFoldDB" id="E0I6V0"/>
<organism evidence="1 2">
    <name type="scientific">Paenibacillus curdlanolyticus YK9</name>
    <dbReference type="NCBI Taxonomy" id="717606"/>
    <lineage>
        <taxon>Bacteria</taxon>
        <taxon>Bacillati</taxon>
        <taxon>Bacillota</taxon>
        <taxon>Bacilli</taxon>
        <taxon>Bacillales</taxon>
        <taxon>Paenibacillaceae</taxon>
        <taxon>Paenibacillus</taxon>
    </lineage>
</organism>
<name>E0I6V0_9BACL</name>
<evidence type="ECO:0000313" key="2">
    <source>
        <dbReference type="Proteomes" id="UP000005387"/>
    </source>
</evidence>
<dbReference type="OrthoDB" id="9780343at2"/>
<proteinExistence type="predicted"/>
<dbReference type="SUPFAM" id="SSF48452">
    <property type="entry name" value="TPR-like"/>
    <property type="match status" value="1"/>
</dbReference>
<evidence type="ECO:0000313" key="1">
    <source>
        <dbReference type="EMBL" id="EFM11766.1"/>
    </source>
</evidence>
<sequence>MEPLYLTKLSCVCCDTEFSTSRVRSSFKRQWRTDSDFCGHYKDGINPEYYVVRVCPECGYAFTENGIARLSDKQRALYFEKIGRHWDGRNYGGERTTAKALETYKLALLCAQIVGEKDRVMASILHHIAWLYREQNNQEQETRFLQHALDAYVRVYELEGSPLNNAKLMYLIGELHRRTGRPNDAIRWFSRVVNDKRIVDAAMIKACREQWQLIRTEHAGLSDETA</sequence>
<reference evidence="1 2" key="1">
    <citation type="submission" date="2010-07" db="EMBL/GenBank/DDBJ databases">
        <title>The draft genome of Paenibacillus curdlanolyticus YK9.</title>
        <authorList>
            <consortium name="US DOE Joint Genome Institute (JGI-PGF)"/>
            <person name="Lucas S."/>
            <person name="Copeland A."/>
            <person name="Lapidus A."/>
            <person name="Cheng J.-F."/>
            <person name="Bruce D."/>
            <person name="Goodwin L."/>
            <person name="Pitluck S."/>
            <person name="Land M.L."/>
            <person name="Hauser L."/>
            <person name="Chang Y.-J."/>
            <person name="Jeffries C."/>
            <person name="Anderson I.J."/>
            <person name="Johnson E."/>
            <person name="Loganathan U."/>
            <person name="Mulhopadhyay B."/>
            <person name="Kyrpides N."/>
            <person name="Woyke T.J."/>
        </authorList>
    </citation>
    <scope>NUCLEOTIDE SEQUENCE [LARGE SCALE GENOMIC DNA]</scope>
    <source>
        <strain evidence="1 2">YK9</strain>
    </source>
</reference>
<evidence type="ECO:0008006" key="3">
    <source>
        <dbReference type="Google" id="ProtNLM"/>
    </source>
</evidence>
<accession>E0I6V0</accession>